<protein>
    <recommendedName>
        <fullName evidence="1">HTH luxR-type domain-containing protein</fullName>
    </recommendedName>
</protein>
<dbReference type="GO" id="GO:0003677">
    <property type="term" value="F:DNA binding"/>
    <property type="evidence" value="ECO:0007669"/>
    <property type="project" value="InterPro"/>
</dbReference>
<accession>A0A5M6IXY6</accession>
<evidence type="ECO:0000259" key="1">
    <source>
        <dbReference type="SMART" id="SM00421"/>
    </source>
</evidence>
<comment type="caution">
    <text evidence="2">The sequence shown here is derived from an EMBL/GenBank/DDBJ whole genome shotgun (WGS) entry which is preliminary data.</text>
</comment>
<feature type="domain" description="HTH luxR-type" evidence="1">
    <location>
        <begin position="313"/>
        <end position="370"/>
    </location>
</feature>
<reference evidence="2 3" key="1">
    <citation type="submission" date="2019-09" db="EMBL/GenBank/DDBJ databases">
        <title>Genome sequence of Rhodovastum atsumiense, a diverse member of the Acetobacteraceae family of non-sulfur purple photosynthetic bacteria.</title>
        <authorList>
            <person name="Meyer T."/>
            <person name="Kyndt J."/>
        </authorList>
    </citation>
    <scope>NUCLEOTIDE SEQUENCE [LARGE SCALE GENOMIC DNA]</scope>
    <source>
        <strain evidence="2 3">DSM 21279</strain>
    </source>
</reference>
<dbReference type="OrthoDB" id="5497412at2"/>
<dbReference type="GO" id="GO:0006355">
    <property type="term" value="P:regulation of DNA-templated transcription"/>
    <property type="evidence" value="ECO:0007669"/>
    <property type="project" value="InterPro"/>
</dbReference>
<gene>
    <name evidence="2" type="ORF">F1189_08015</name>
</gene>
<dbReference type="AlphaFoldDB" id="A0A5M6IXY6"/>
<sequence length="380" mass="40259">MSEDTDSTMSTLIGAIYDCALAPDHWPETMRRICAFLDCGGGELWIADPATRRPRFACSWRQPGPATRMSLGTFPYAMEAHARRIAAAGDPDAPLVLHRMRGHANVLAGEGHGTVAPLPGGGDALGLVVLDRDDSLGWLGLARHRSAGLFTGREERLARLLAPHIRRAVAIGDVLELRTQERDALADALDGAAVGIGIVDRDGTLLHANLTARRMMQQDGPIRCVNGRLSAQKHPDTAALQDAIATSRPMAWHDRRGIAVSLGGPADPPALAQVLPLDAGSRSPGILSRAAAVVFVTPAPRNEAAGLAAVARCFRLTQAEAALLGRLVAGTALPQAARDLGIAATTARTHLARIFSKTATSRQAELVGRVHRMMPPVRAE</sequence>
<dbReference type="InterPro" id="IPR016032">
    <property type="entry name" value="Sig_transdc_resp-reg_C-effctor"/>
</dbReference>
<dbReference type="SMART" id="SM00421">
    <property type="entry name" value="HTH_LUXR"/>
    <property type="match status" value="1"/>
</dbReference>
<proteinExistence type="predicted"/>
<name>A0A5M6IXY6_9PROT</name>
<evidence type="ECO:0000313" key="3">
    <source>
        <dbReference type="Proteomes" id="UP000325255"/>
    </source>
</evidence>
<keyword evidence="3" id="KW-1185">Reference proteome</keyword>
<evidence type="ECO:0000313" key="2">
    <source>
        <dbReference type="EMBL" id="KAA5612677.1"/>
    </source>
</evidence>
<organism evidence="2 3">
    <name type="scientific">Rhodovastum atsumiense</name>
    <dbReference type="NCBI Taxonomy" id="504468"/>
    <lineage>
        <taxon>Bacteria</taxon>
        <taxon>Pseudomonadati</taxon>
        <taxon>Pseudomonadota</taxon>
        <taxon>Alphaproteobacteria</taxon>
        <taxon>Acetobacterales</taxon>
        <taxon>Acetobacteraceae</taxon>
        <taxon>Rhodovastum</taxon>
    </lineage>
</organism>
<dbReference type="RefSeq" id="WP_150040210.1">
    <property type="nucleotide sequence ID" value="NZ_OW485601.1"/>
</dbReference>
<dbReference type="Proteomes" id="UP000325255">
    <property type="component" value="Unassembled WGS sequence"/>
</dbReference>
<dbReference type="EMBL" id="VWPK01000010">
    <property type="protein sequence ID" value="KAA5612677.1"/>
    <property type="molecule type" value="Genomic_DNA"/>
</dbReference>
<dbReference type="Gene3D" id="1.10.10.10">
    <property type="entry name" value="Winged helix-like DNA-binding domain superfamily/Winged helix DNA-binding domain"/>
    <property type="match status" value="1"/>
</dbReference>
<dbReference type="InterPro" id="IPR000792">
    <property type="entry name" value="Tscrpt_reg_LuxR_C"/>
</dbReference>
<dbReference type="InterPro" id="IPR036388">
    <property type="entry name" value="WH-like_DNA-bd_sf"/>
</dbReference>
<dbReference type="SUPFAM" id="SSF46894">
    <property type="entry name" value="C-terminal effector domain of the bipartite response regulators"/>
    <property type="match status" value="1"/>
</dbReference>